<dbReference type="EMBL" id="MFVL01000033">
    <property type="protein sequence ID" value="OGJ00603.1"/>
    <property type="molecule type" value="Genomic_DNA"/>
</dbReference>
<dbReference type="PROSITE" id="PS01129">
    <property type="entry name" value="PSI_RLU"/>
    <property type="match status" value="1"/>
</dbReference>
<dbReference type="InterPro" id="IPR006145">
    <property type="entry name" value="PsdUridine_synth_RsuA/RluA"/>
</dbReference>
<dbReference type="InterPro" id="IPR050188">
    <property type="entry name" value="RluA_PseudoU_synthase"/>
</dbReference>
<dbReference type="GO" id="GO:0009982">
    <property type="term" value="F:pseudouridine synthase activity"/>
    <property type="evidence" value="ECO:0007669"/>
    <property type="project" value="InterPro"/>
</dbReference>
<organism evidence="4 5">
    <name type="scientific">Candidatus Nomurabacteria bacterium RIFCSPLOWO2_02_FULL_40_67</name>
    <dbReference type="NCBI Taxonomy" id="1801787"/>
    <lineage>
        <taxon>Bacteria</taxon>
        <taxon>Candidatus Nomuraibacteriota</taxon>
    </lineage>
</organism>
<dbReference type="InterPro" id="IPR006224">
    <property type="entry name" value="PsdUridine_synth_RluA-like_CS"/>
</dbReference>
<dbReference type="PANTHER" id="PTHR21600:SF44">
    <property type="entry name" value="RIBOSOMAL LARGE SUBUNIT PSEUDOURIDINE SYNTHASE D"/>
    <property type="match status" value="1"/>
</dbReference>
<dbReference type="Gene3D" id="3.30.2350.10">
    <property type="entry name" value="Pseudouridine synthase"/>
    <property type="match status" value="1"/>
</dbReference>
<evidence type="ECO:0000313" key="4">
    <source>
        <dbReference type="EMBL" id="OGJ00603.1"/>
    </source>
</evidence>
<dbReference type="CDD" id="cd02869">
    <property type="entry name" value="PseudoU_synth_RluA_like"/>
    <property type="match status" value="1"/>
</dbReference>
<evidence type="ECO:0000259" key="3">
    <source>
        <dbReference type="Pfam" id="PF00849"/>
    </source>
</evidence>
<evidence type="ECO:0000256" key="1">
    <source>
        <dbReference type="ARBA" id="ARBA00010876"/>
    </source>
</evidence>
<comment type="caution">
    <text evidence="4">The sequence shown here is derived from an EMBL/GenBank/DDBJ whole genome shotgun (WGS) entry which is preliminary data.</text>
</comment>
<dbReference type="InterPro" id="IPR020103">
    <property type="entry name" value="PsdUridine_synth_cat_dom_sf"/>
</dbReference>
<dbReference type="Proteomes" id="UP000177693">
    <property type="component" value="Unassembled WGS sequence"/>
</dbReference>
<dbReference type="Pfam" id="PF00849">
    <property type="entry name" value="PseudoU_synth_2"/>
    <property type="match status" value="1"/>
</dbReference>
<dbReference type="SUPFAM" id="SSF55120">
    <property type="entry name" value="Pseudouridine synthase"/>
    <property type="match status" value="1"/>
</dbReference>
<dbReference type="GO" id="GO:0140098">
    <property type="term" value="F:catalytic activity, acting on RNA"/>
    <property type="evidence" value="ECO:0007669"/>
    <property type="project" value="UniProtKB-ARBA"/>
</dbReference>
<keyword evidence="2" id="KW-0413">Isomerase</keyword>
<dbReference type="GO" id="GO:0000455">
    <property type="term" value="P:enzyme-directed rRNA pseudouridine synthesis"/>
    <property type="evidence" value="ECO:0007669"/>
    <property type="project" value="TreeGrafter"/>
</dbReference>
<feature type="domain" description="Pseudouridine synthase RsuA/RluA-like" evidence="3">
    <location>
        <begin position="28"/>
        <end position="170"/>
    </location>
</feature>
<proteinExistence type="inferred from homology"/>
<dbReference type="GO" id="GO:0003723">
    <property type="term" value="F:RNA binding"/>
    <property type="evidence" value="ECO:0007669"/>
    <property type="project" value="InterPro"/>
</dbReference>
<comment type="similarity">
    <text evidence="1">Belongs to the pseudouridine synthase RluA family.</text>
</comment>
<evidence type="ECO:0000256" key="2">
    <source>
        <dbReference type="ARBA" id="ARBA00023235"/>
    </source>
</evidence>
<sequence length="227" mass="25992">MKTKVLYEDTNILAIDKPSWILVDEIATKYPKFILAHRLDQGTSGVMLLAKNEKAYEFLKAQFKGRTIKKIYHAIVSGHLKNDHGIINKPIGRSPKDFRRHLSGRGARGEMREAETSYKVLKRFSYPTQPSPKGRAKILPFGEEKGGVKFSYLEIKPKTGRTHQIRVHMKYLNHPVVCDSLYNPDQPCPKGLKRLALHAKSIEFTNLQEKIIKVESPLPKEFEMVVK</sequence>
<gene>
    <name evidence="4" type="ORF">A3I23_02150</name>
</gene>
<dbReference type="PANTHER" id="PTHR21600">
    <property type="entry name" value="MITOCHONDRIAL RNA PSEUDOURIDINE SYNTHASE"/>
    <property type="match status" value="1"/>
</dbReference>
<protein>
    <recommendedName>
        <fullName evidence="3">Pseudouridine synthase RsuA/RluA-like domain-containing protein</fullName>
    </recommendedName>
</protein>
<dbReference type="AlphaFoldDB" id="A0A1F6Y2K5"/>
<reference evidence="4 5" key="1">
    <citation type="journal article" date="2016" name="Nat. Commun.">
        <title>Thousands of microbial genomes shed light on interconnected biogeochemical processes in an aquifer system.</title>
        <authorList>
            <person name="Anantharaman K."/>
            <person name="Brown C.T."/>
            <person name="Hug L.A."/>
            <person name="Sharon I."/>
            <person name="Castelle C.J."/>
            <person name="Probst A.J."/>
            <person name="Thomas B.C."/>
            <person name="Singh A."/>
            <person name="Wilkins M.J."/>
            <person name="Karaoz U."/>
            <person name="Brodie E.L."/>
            <person name="Williams K.H."/>
            <person name="Hubbard S.S."/>
            <person name="Banfield J.F."/>
        </authorList>
    </citation>
    <scope>NUCLEOTIDE SEQUENCE [LARGE SCALE GENOMIC DNA]</scope>
</reference>
<accession>A0A1F6Y2K5</accession>
<evidence type="ECO:0000313" key="5">
    <source>
        <dbReference type="Proteomes" id="UP000177693"/>
    </source>
</evidence>
<name>A0A1F6Y2K5_9BACT</name>